<evidence type="ECO:0000256" key="4">
    <source>
        <dbReference type="ARBA" id="ARBA00023136"/>
    </source>
</evidence>
<dbReference type="GO" id="GO:0016020">
    <property type="term" value="C:membrane"/>
    <property type="evidence" value="ECO:0007669"/>
    <property type="project" value="UniProtKB-SubCell"/>
</dbReference>
<feature type="chain" id="PRO_5002162244" description="Extracellular membrane protein CFEM domain-containing protein" evidence="7">
    <location>
        <begin position="27"/>
        <end position="276"/>
    </location>
</feature>
<sequence length="276" mass="29697">MARSSIRIPLEIPLLAITFLLQLTNAQIGTVTQDIFTLTAFTLQKPCAQSCFLYTGFCPNDVLGAAIGCKTESNCFSNNWEATNDCYCRSDLQQPAQDYLTSCVEQSCDVGDSRIDASSAGSIYAHYCVEKGYISVSAPANVPATTTGSEGIVSIPTASSTSNSGSSTSNSQGSSSGSAKLTTPEVIGIAVGGVVILLILLGWLVTEYRRRRDGRSRNVQGPPQPNYPMDLYPEQYYQHKAESEVTPDDSISMASGMPRPAPTLLSNLHNYPPHRY</sequence>
<dbReference type="InterPro" id="IPR051694">
    <property type="entry name" value="Immunoregulatory_rcpt-like"/>
</dbReference>
<dbReference type="PANTHER" id="PTHR15549:SF33">
    <property type="entry name" value="MEMBRANE PROTEIN WSC4, PUTATIVE (AFU_ORTHOLOGUE AFUA_5G09020)-RELATED"/>
    <property type="match status" value="1"/>
</dbReference>
<evidence type="ECO:0000256" key="5">
    <source>
        <dbReference type="SAM" id="MobiDB-lite"/>
    </source>
</evidence>
<evidence type="ECO:0000256" key="3">
    <source>
        <dbReference type="ARBA" id="ARBA00022989"/>
    </source>
</evidence>
<keyword evidence="2 6" id="KW-0812">Transmembrane</keyword>
<accession>A0A0C3C934</accession>
<dbReference type="PANTHER" id="PTHR15549">
    <property type="entry name" value="PAIRED IMMUNOGLOBULIN-LIKE TYPE 2 RECEPTOR"/>
    <property type="match status" value="1"/>
</dbReference>
<evidence type="ECO:0000313" key="9">
    <source>
        <dbReference type="Proteomes" id="UP000054321"/>
    </source>
</evidence>
<evidence type="ECO:0000256" key="7">
    <source>
        <dbReference type="SAM" id="SignalP"/>
    </source>
</evidence>
<feature type="region of interest" description="Disordered" evidence="5">
    <location>
        <begin position="147"/>
        <end position="179"/>
    </location>
</feature>
<dbReference type="EMBL" id="KN832887">
    <property type="protein sequence ID" value="KIM95428.1"/>
    <property type="molecule type" value="Genomic_DNA"/>
</dbReference>
<name>A0A0C3C934_OIDMZ</name>
<dbReference type="STRING" id="913774.A0A0C3C934"/>
<reference evidence="9" key="2">
    <citation type="submission" date="2015-01" db="EMBL/GenBank/DDBJ databases">
        <title>Evolutionary Origins and Diversification of the Mycorrhizal Mutualists.</title>
        <authorList>
            <consortium name="DOE Joint Genome Institute"/>
            <consortium name="Mycorrhizal Genomics Consortium"/>
            <person name="Kohler A."/>
            <person name="Kuo A."/>
            <person name="Nagy L.G."/>
            <person name="Floudas D."/>
            <person name="Copeland A."/>
            <person name="Barry K.W."/>
            <person name="Cichocki N."/>
            <person name="Veneault-Fourrey C."/>
            <person name="LaButti K."/>
            <person name="Lindquist E.A."/>
            <person name="Lipzen A."/>
            <person name="Lundell T."/>
            <person name="Morin E."/>
            <person name="Murat C."/>
            <person name="Riley R."/>
            <person name="Ohm R."/>
            <person name="Sun H."/>
            <person name="Tunlid A."/>
            <person name="Henrissat B."/>
            <person name="Grigoriev I.V."/>
            <person name="Hibbett D.S."/>
            <person name="Martin F."/>
        </authorList>
    </citation>
    <scope>NUCLEOTIDE SEQUENCE [LARGE SCALE GENOMIC DNA]</scope>
    <source>
        <strain evidence="9">Zn</strain>
    </source>
</reference>
<evidence type="ECO:0000256" key="6">
    <source>
        <dbReference type="SAM" id="Phobius"/>
    </source>
</evidence>
<feature type="transmembrane region" description="Helical" evidence="6">
    <location>
        <begin position="186"/>
        <end position="205"/>
    </location>
</feature>
<organism evidence="8 9">
    <name type="scientific">Oidiodendron maius (strain Zn)</name>
    <dbReference type="NCBI Taxonomy" id="913774"/>
    <lineage>
        <taxon>Eukaryota</taxon>
        <taxon>Fungi</taxon>
        <taxon>Dikarya</taxon>
        <taxon>Ascomycota</taxon>
        <taxon>Pezizomycotina</taxon>
        <taxon>Leotiomycetes</taxon>
        <taxon>Leotiomycetes incertae sedis</taxon>
        <taxon>Myxotrichaceae</taxon>
        <taxon>Oidiodendron</taxon>
    </lineage>
</organism>
<evidence type="ECO:0000313" key="8">
    <source>
        <dbReference type="EMBL" id="KIM95428.1"/>
    </source>
</evidence>
<protein>
    <recommendedName>
        <fullName evidence="10">Extracellular membrane protein CFEM domain-containing protein</fullName>
    </recommendedName>
</protein>
<feature type="region of interest" description="Disordered" evidence="5">
    <location>
        <begin position="240"/>
        <end position="276"/>
    </location>
</feature>
<keyword evidence="4 6" id="KW-0472">Membrane</keyword>
<dbReference type="OrthoDB" id="5421290at2759"/>
<evidence type="ECO:0008006" key="10">
    <source>
        <dbReference type="Google" id="ProtNLM"/>
    </source>
</evidence>
<evidence type="ECO:0000256" key="2">
    <source>
        <dbReference type="ARBA" id="ARBA00022692"/>
    </source>
</evidence>
<keyword evidence="9" id="KW-1185">Reference proteome</keyword>
<feature type="compositionally biased region" description="Low complexity" evidence="5">
    <location>
        <begin position="159"/>
        <end position="178"/>
    </location>
</feature>
<comment type="subcellular location">
    <subcellularLocation>
        <location evidence="1">Membrane</location>
        <topology evidence="1">Single-pass membrane protein</topology>
    </subcellularLocation>
</comment>
<evidence type="ECO:0000256" key="1">
    <source>
        <dbReference type="ARBA" id="ARBA00004167"/>
    </source>
</evidence>
<reference evidence="8 9" key="1">
    <citation type="submission" date="2014-04" db="EMBL/GenBank/DDBJ databases">
        <authorList>
            <consortium name="DOE Joint Genome Institute"/>
            <person name="Kuo A."/>
            <person name="Martino E."/>
            <person name="Perotto S."/>
            <person name="Kohler A."/>
            <person name="Nagy L.G."/>
            <person name="Floudas D."/>
            <person name="Copeland A."/>
            <person name="Barry K.W."/>
            <person name="Cichocki N."/>
            <person name="Veneault-Fourrey C."/>
            <person name="LaButti K."/>
            <person name="Lindquist E.A."/>
            <person name="Lipzen A."/>
            <person name="Lundell T."/>
            <person name="Morin E."/>
            <person name="Murat C."/>
            <person name="Sun H."/>
            <person name="Tunlid A."/>
            <person name="Henrissat B."/>
            <person name="Grigoriev I.V."/>
            <person name="Hibbett D.S."/>
            <person name="Martin F."/>
            <person name="Nordberg H.P."/>
            <person name="Cantor M.N."/>
            <person name="Hua S.X."/>
        </authorList>
    </citation>
    <scope>NUCLEOTIDE SEQUENCE [LARGE SCALE GENOMIC DNA]</scope>
    <source>
        <strain evidence="8 9">Zn</strain>
    </source>
</reference>
<feature type="signal peptide" evidence="7">
    <location>
        <begin position="1"/>
        <end position="26"/>
    </location>
</feature>
<keyword evidence="3 6" id="KW-1133">Transmembrane helix</keyword>
<dbReference type="AlphaFoldDB" id="A0A0C3C934"/>
<dbReference type="InParanoid" id="A0A0C3C934"/>
<dbReference type="HOGENOM" id="CLU_079098_0_0_1"/>
<keyword evidence="7" id="KW-0732">Signal</keyword>
<gene>
    <name evidence="8" type="ORF">OIDMADRAFT_59895</name>
</gene>
<dbReference type="GO" id="GO:0071944">
    <property type="term" value="C:cell periphery"/>
    <property type="evidence" value="ECO:0007669"/>
    <property type="project" value="UniProtKB-ARBA"/>
</dbReference>
<dbReference type="Proteomes" id="UP000054321">
    <property type="component" value="Unassembled WGS sequence"/>
</dbReference>
<proteinExistence type="predicted"/>
<feature type="region of interest" description="Disordered" evidence="5">
    <location>
        <begin position="212"/>
        <end position="231"/>
    </location>
</feature>